<feature type="transmembrane region" description="Helical" evidence="1">
    <location>
        <begin position="12"/>
        <end position="38"/>
    </location>
</feature>
<dbReference type="EMBL" id="ABJB011090000">
    <property type="status" value="NOT_ANNOTATED_CDS"/>
    <property type="molecule type" value="Genomic_DNA"/>
</dbReference>
<keyword evidence="1" id="KW-0812">Transmembrane</keyword>
<dbReference type="EMBL" id="DS768854">
    <property type="protein sequence ID" value="EEC09011.1"/>
    <property type="molecule type" value="Genomic_DNA"/>
</dbReference>
<protein>
    <submittedName>
        <fullName evidence="2 3">Uncharacterized protein</fullName>
    </submittedName>
</protein>
<keyword evidence="1" id="KW-1133">Transmembrane helix</keyword>
<dbReference type="AlphaFoldDB" id="B7PQY9"/>
<evidence type="ECO:0000313" key="2">
    <source>
        <dbReference type="EMBL" id="EEC09011.1"/>
    </source>
</evidence>
<feature type="transmembrane region" description="Helical" evidence="1">
    <location>
        <begin position="44"/>
        <end position="62"/>
    </location>
</feature>
<dbReference type="VEuPathDB" id="VectorBase:ISCI018798"/>
<keyword evidence="1" id="KW-0472">Membrane</keyword>
<dbReference type="PaxDb" id="6945-B7PQY9"/>
<sequence>MPPIRRIVPLSDLLCTFAVGRSISVVVTFTCHSLASVVKKKLFGYYYIYLLAFIYTVAKTMVVSST</sequence>
<organism>
    <name type="scientific">Ixodes scapularis</name>
    <name type="common">Black-legged tick</name>
    <name type="synonym">Deer tick</name>
    <dbReference type="NCBI Taxonomy" id="6945"/>
    <lineage>
        <taxon>Eukaryota</taxon>
        <taxon>Metazoa</taxon>
        <taxon>Ecdysozoa</taxon>
        <taxon>Arthropoda</taxon>
        <taxon>Chelicerata</taxon>
        <taxon>Arachnida</taxon>
        <taxon>Acari</taxon>
        <taxon>Parasitiformes</taxon>
        <taxon>Ixodida</taxon>
        <taxon>Ixodoidea</taxon>
        <taxon>Ixodidae</taxon>
        <taxon>Ixodinae</taxon>
        <taxon>Ixodes</taxon>
    </lineage>
</organism>
<evidence type="ECO:0000313" key="3">
    <source>
        <dbReference type="EnsemblMetazoa" id="ISCW018798-PA"/>
    </source>
</evidence>
<reference evidence="2 4" key="1">
    <citation type="submission" date="2008-03" db="EMBL/GenBank/DDBJ databases">
        <title>Annotation of Ixodes scapularis.</title>
        <authorList>
            <consortium name="Ixodes scapularis Genome Project Consortium"/>
            <person name="Caler E."/>
            <person name="Hannick L.I."/>
            <person name="Bidwell S."/>
            <person name="Joardar V."/>
            <person name="Thiagarajan M."/>
            <person name="Amedeo P."/>
            <person name="Galinsky K.J."/>
            <person name="Schobel S."/>
            <person name="Inman J."/>
            <person name="Hostetler J."/>
            <person name="Miller J."/>
            <person name="Hammond M."/>
            <person name="Megy K."/>
            <person name="Lawson D."/>
            <person name="Kodira C."/>
            <person name="Sutton G."/>
            <person name="Meyer J."/>
            <person name="Hill C.A."/>
            <person name="Birren B."/>
            <person name="Nene V."/>
            <person name="Collins F."/>
            <person name="Alarcon-Chaidez F."/>
            <person name="Wikel S."/>
            <person name="Strausberg R."/>
        </authorList>
    </citation>
    <scope>NUCLEOTIDE SEQUENCE [LARGE SCALE GENOMIC DNA]</scope>
    <source>
        <strain evidence="4">Wikel</strain>
        <strain evidence="2">Wikel colony</strain>
    </source>
</reference>
<evidence type="ECO:0000313" key="4">
    <source>
        <dbReference type="Proteomes" id="UP000001555"/>
    </source>
</evidence>
<accession>B7PQY9</accession>
<dbReference type="HOGENOM" id="CLU_2833982_0_0_1"/>
<dbReference type="Proteomes" id="UP000001555">
    <property type="component" value="Unassembled WGS sequence"/>
</dbReference>
<keyword evidence="4" id="KW-1185">Reference proteome</keyword>
<evidence type="ECO:0000256" key="1">
    <source>
        <dbReference type="SAM" id="Phobius"/>
    </source>
</evidence>
<dbReference type="InParanoid" id="B7PQY9"/>
<proteinExistence type="predicted"/>
<reference evidence="3" key="2">
    <citation type="submission" date="2020-05" db="UniProtKB">
        <authorList>
            <consortium name="EnsemblMetazoa"/>
        </authorList>
    </citation>
    <scope>IDENTIFICATION</scope>
    <source>
        <strain evidence="3">wikel</strain>
    </source>
</reference>
<dbReference type="EnsemblMetazoa" id="ISCW018798-RA">
    <property type="protein sequence ID" value="ISCW018798-PA"/>
    <property type="gene ID" value="ISCW018798"/>
</dbReference>
<gene>
    <name evidence="2" type="ORF">IscW_ISCW018798</name>
</gene>
<dbReference type="VEuPathDB" id="VectorBase:ISCW018798"/>
<name>B7PQY9_IXOSC</name>